<feature type="domain" description="DUF6534" evidence="2">
    <location>
        <begin position="154"/>
        <end position="244"/>
    </location>
</feature>
<keyword evidence="4" id="KW-1185">Reference proteome</keyword>
<feature type="transmembrane region" description="Helical" evidence="1">
    <location>
        <begin position="12"/>
        <end position="33"/>
    </location>
</feature>
<accession>A0AAW0DJF0</accession>
<keyword evidence="1" id="KW-1133">Transmembrane helix</keyword>
<dbReference type="Proteomes" id="UP001362999">
    <property type="component" value="Unassembled WGS sequence"/>
</dbReference>
<feature type="transmembrane region" description="Helical" evidence="1">
    <location>
        <begin position="81"/>
        <end position="99"/>
    </location>
</feature>
<feature type="transmembrane region" description="Helical" evidence="1">
    <location>
        <begin position="45"/>
        <end position="66"/>
    </location>
</feature>
<reference evidence="3 4" key="1">
    <citation type="journal article" date="2024" name="J Genomics">
        <title>Draft genome sequencing and assembly of Favolaschia claudopus CIRM-BRFM 2984 isolated from oak limbs.</title>
        <authorList>
            <person name="Navarro D."/>
            <person name="Drula E."/>
            <person name="Chaduli D."/>
            <person name="Cazenave R."/>
            <person name="Ahrendt S."/>
            <person name="Wang J."/>
            <person name="Lipzen A."/>
            <person name="Daum C."/>
            <person name="Barry K."/>
            <person name="Grigoriev I.V."/>
            <person name="Favel A."/>
            <person name="Rosso M.N."/>
            <person name="Martin F."/>
        </authorList>
    </citation>
    <scope>NUCLEOTIDE SEQUENCE [LARGE SCALE GENOMIC DNA]</scope>
    <source>
        <strain evidence="3 4">CIRM-BRFM 2984</strain>
    </source>
</reference>
<dbReference type="PANTHER" id="PTHR40465:SF1">
    <property type="entry name" value="DUF6534 DOMAIN-CONTAINING PROTEIN"/>
    <property type="match status" value="1"/>
</dbReference>
<feature type="non-terminal residue" evidence="3">
    <location>
        <position position="308"/>
    </location>
</feature>
<dbReference type="Pfam" id="PF20152">
    <property type="entry name" value="DUF6534"/>
    <property type="match status" value="1"/>
</dbReference>
<protein>
    <submittedName>
        <fullName evidence="3">MFS domain-containing protein</fullName>
    </submittedName>
</protein>
<keyword evidence="1" id="KW-0812">Transmembrane</keyword>
<evidence type="ECO:0000313" key="3">
    <source>
        <dbReference type="EMBL" id="KAK7052640.1"/>
    </source>
</evidence>
<feature type="transmembrane region" description="Helical" evidence="1">
    <location>
        <begin position="148"/>
        <end position="169"/>
    </location>
</feature>
<evidence type="ECO:0000256" key="1">
    <source>
        <dbReference type="SAM" id="Phobius"/>
    </source>
</evidence>
<feature type="transmembrane region" description="Helical" evidence="1">
    <location>
        <begin position="106"/>
        <end position="128"/>
    </location>
</feature>
<evidence type="ECO:0000313" key="4">
    <source>
        <dbReference type="Proteomes" id="UP001362999"/>
    </source>
</evidence>
<keyword evidence="1" id="KW-0472">Membrane</keyword>
<dbReference type="AlphaFoldDB" id="A0AAW0DJF0"/>
<dbReference type="EMBL" id="JAWWNJ010000007">
    <property type="protein sequence ID" value="KAK7052640.1"/>
    <property type="molecule type" value="Genomic_DNA"/>
</dbReference>
<gene>
    <name evidence="3" type="ORF">R3P38DRAFT_2861484</name>
</gene>
<evidence type="ECO:0000259" key="2">
    <source>
        <dbReference type="Pfam" id="PF20152"/>
    </source>
</evidence>
<dbReference type="InterPro" id="IPR045339">
    <property type="entry name" value="DUF6534"/>
</dbReference>
<sequence length="308" mass="34679">MGAPQELLGPFYFGVLFNSFLYGIFVLQAITYYQRFKRDNVWLRLFVLYLTIIESLNSAFCVAMIYEPLVGQFGTDDPRQRFPSIAISVPVQLFYAWRLSRIAQSYIIPFFIIMASLTSMVGAVWVGIAVHEINSYTHKDKLLIPSLLWSPGASMADVLITVSFVWTLARRKADFKHTQDVINNLVKNAIQTGFLTLTFAVLDLFVRLHINHLDCILSLLRRSFFFDFALPKLYSNSLVFTLNSPTTSVTRHGIVFVEMGSGSTATPVHTQCNSFSIANEDTEAYTLGGQPSVRYLRRGSDILALGSP</sequence>
<comment type="caution">
    <text evidence="3">The sequence shown here is derived from an EMBL/GenBank/DDBJ whole genome shotgun (WGS) entry which is preliminary data.</text>
</comment>
<name>A0AAW0DJF0_9AGAR</name>
<organism evidence="3 4">
    <name type="scientific">Favolaschia claudopus</name>
    <dbReference type="NCBI Taxonomy" id="2862362"/>
    <lineage>
        <taxon>Eukaryota</taxon>
        <taxon>Fungi</taxon>
        <taxon>Dikarya</taxon>
        <taxon>Basidiomycota</taxon>
        <taxon>Agaricomycotina</taxon>
        <taxon>Agaricomycetes</taxon>
        <taxon>Agaricomycetidae</taxon>
        <taxon>Agaricales</taxon>
        <taxon>Marasmiineae</taxon>
        <taxon>Mycenaceae</taxon>
        <taxon>Favolaschia</taxon>
    </lineage>
</organism>
<dbReference type="PANTHER" id="PTHR40465">
    <property type="entry name" value="CHROMOSOME 1, WHOLE GENOME SHOTGUN SEQUENCE"/>
    <property type="match status" value="1"/>
</dbReference>
<proteinExistence type="predicted"/>